<dbReference type="EMBL" id="CAXIEN010000609">
    <property type="protein sequence ID" value="CAL1301028.1"/>
    <property type="molecule type" value="Genomic_DNA"/>
</dbReference>
<sequence>MPRCRTWTGQREREKEEPVEVAFPKLSRIVPLNYSPFPILHR</sequence>
<name>A0AAV2BXJ4_9ARAC</name>
<organism evidence="1 2">
    <name type="scientific">Larinioides sclopetarius</name>
    <dbReference type="NCBI Taxonomy" id="280406"/>
    <lineage>
        <taxon>Eukaryota</taxon>
        <taxon>Metazoa</taxon>
        <taxon>Ecdysozoa</taxon>
        <taxon>Arthropoda</taxon>
        <taxon>Chelicerata</taxon>
        <taxon>Arachnida</taxon>
        <taxon>Araneae</taxon>
        <taxon>Araneomorphae</taxon>
        <taxon>Entelegynae</taxon>
        <taxon>Araneoidea</taxon>
        <taxon>Araneidae</taxon>
        <taxon>Larinioides</taxon>
    </lineage>
</organism>
<comment type="caution">
    <text evidence="1">The sequence shown here is derived from an EMBL/GenBank/DDBJ whole genome shotgun (WGS) entry which is preliminary data.</text>
</comment>
<evidence type="ECO:0000313" key="1">
    <source>
        <dbReference type="EMBL" id="CAL1301028.1"/>
    </source>
</evidence>
<accession>A0AAV2BXJ4</accession>
<evidence type="ECO:0000313" key="2">
    <source>
        <dbReference type="Proteomes" id="UP001497382"/>
    </source>
</evidence>
<dbReference type="Proteomes" id="UP001497382">
    <property type="component" value="Unassembled WGS sequence"/>
</dbReference>
<dbReference type="AlphaFoldDB" id="A0AAV2BXJ4"/>
<reference evidence="1 2" key="1">
    <citation type="submission" date="2024-04" db="EMBL/GenBank/DDBJ databases">
        <authorList>
            <person name="Rising A."/>
            <person name="Reimegard J."/>
            <person name="Sonavane S."/>
            <person name="Akerstrom W."/>
            <person name="Nylinder S."/>
            <person name="Hedman E."/>
            <person name="Kallberg Y."/>
        </authorList>
    </citation>
    <scope>NUCLEOTIDE SEQUENCE [LARGE SCALE GENOMIC DNA]</scope>
</reference>
<gene>
    <name evidence="1" type="ORF">LARSCL_LOCUS22269</name>
</gene>
<protein>
    <submittedName>
        <fullName evidence="1">Uncharacterized protein</fullName>
    </submittedName>
</protein>
<keyword evidence="2" id="KW-1185">Reference proteome</keyword>
<proteinExistence type="predicted"/>